<gene>
    <name evidence="1" type="ORF">SAMN05421795_10483</name>
</gene>
<dbReference type="AlphaFoldDB" id="A0A1N7LTD6"/>
<protein>
    <recommendedName>
        <fullName evidence="3">OmpR/PhoB-type domain-containing protein</fullName>
    </recommendedName>
</protein>
<accession>A0A1N7LTD6</accession>
<dbReference type="STRING" id="407234.SAMN05421795_10483"/>
<evidence type="ECO:0000313" key="1">
    <source>
        <dbReference type="EMBL" id="SIS77032.1"/>
    </source>
</evidence>
<evidence type="ECO:0008006" key="3">
    <source>
        <dbReference type="Google" id="ProtNLM"/>
    </source>
</evidence>
<dbReference type="OrthoDB" id="7760280at2"/>
<proteinExistence type="predicted"/>
<dbReference type="Proteomes" id="UP000186098">
    <property type="component" value="Unassembled WGS sequence"/>
</dbReference>
<dbReference type="Gene3D" id="1.10.10.10">
    <property type="entry name" value="Winged helix-like DNA-binding domain superfamily/Winged helix DNA-binding domain"/>
    <property type="match status" value="1"/>
</dbReference>
<name>A0A1N7LTD6_9RHOB</name>
<sequence length="309" mass="33500">MLAWLWTRLSEGGARVSISGRALGRFPASDVERLLRAQVLIEERRADTWSVCAECDCGLDARPIEQLDGAFRVCCPHDPAEDVILQKDDLRRFSVDVDRLVARITASGNLGGAVACIADGVWLLGETPSGHAVVLSFDADNLVAPGAVMTIRAAVGPKPIMAIVHDLSAAIAVRLREVEIEPREIAAVFKPGSDGTERLVLDPPSSVPRLVMTLSAQSVTLDCRRLDLPTQMFALFRLLIEQSVKRDPVLKKQEIETQMGRPANEIARDLRNAIVSSGLSEAQAKSLVATVRARGYRLGLDPGEVVIEP</sequence>
<dbReference type="InterPro" id="IPR036388">
    <property type="entry name" value="WH-like_DNA-bd_sf"/>
</dbReference>
<evidence type="ECO:0000313" key="2">
    <source>
        <dbReference type="Proteomes" id="UP000186098"/>
    </source>
</evidence>
<dbReference type="EMBL" id="FTOM01000004">
    <property type="protein sequence ID" value="SIS77032.1"/>
    <property type="molecule type" value="Genomic_DNA"/>
</dbReference>
<keyword evidence="2" id="KW-1185">Reference proteome</keyword>
<dbReference type="RefSeq" id="WP_076365632.1">
    <property type="nucleotide sequence ID" value="NZ_FTOM01000004.1"/>
</dbReference>
<reference evidence="2" key="1">
    <citation type="submission" date="2017-01" db="EMBL/GenBank/DDBJ databases">
        <authorList>
            <person name="Varghese N."/>
            <person name="Submissions S."/>
        </authorList>
    </citation>
    <scope>NUCLEOTIDE SEQUENCE [LARGE SCALE GENOMIC DNA]</scope>
    <source>
        <strain evidence="2">DSM 18714</strain>
    </source>
</reference>
<organism evidence="1 2">
    <name type="scientific">Phaeovulum vinaykumarii</name>
    <dbReference type="NCBI Taxonomy" id="407234"/>
    <lineage>
        <taxon>Bacteria</taxon>
        <taxon>Pseudomonadati</taxon>
        <taxon>Pseudomonadota</taxon>
        <taxon>Alphaproteobacteria</taxon>
        <taxon>Rhodobacterales</taxon>
        <taxon>Paracoccaceae</taxon>
        <taxon>Phaeovulum</taxon>
    </lineage>
</organism>